<evidence type="ECO:0000259" key="3">
    <source>
        <dbReference type="Pfam" id="PF13193"/>
    </source>
</evidence>
<dbReference type="Pfam" id="PF13193">
    <property type="entry name" value="AMP-binding_C"/>
    <property type="match status" value="1"/>
</dbReference>
<feature type="domain" description="AMP-dependent synthetase/ligase" evidence="2">
    <location>
        <begin position="68"/>
        <end position="445"/>
    </location>
</feature>
<dbReference type="Proteomes" id="UP000738126">
    <property type="component" value="Unassembled WGS sequence"/>
</dbReference>
<dbReference type="PANTHER" id="PTHR43347">
    <property type="entry name" value="ACYL-COA SYNTHETASE"/>
    <property type="match status" value="1"/>
</dbReference>
<evidence type="ECO:0000259" key="2">
    <source>
        <dbReference type="Pfam" id="PF00501"/>
    </source>
</evidence>
<dbReference type="InterPro" id="IPR042099">
    <property type="entry name" value="ANL_N_sf"/>
</dbReference>
<dbReference type="CDD" id="cd05967">
    <property type="entry name" value="PrpE"/>
    <property type="match status" value="1"/>
</dbReference>
<sequence>MTYRDLYRDSIRDPEGFWLEQAQRLAWHEPPAQALSRDERGHYRWFHGGKLNVSHLALDAHVEAGRGEQAALLYDSPVTGSRARYTYRELRDEVARAAGMLRELGVGHGDRVILYMPMIPEAVIAMLACARLGAIHSVVFGGFAANELAVRIDDAAPRVVLTASCGIEFERVIPYQPLVNEALRRAEHAPEAVVYVRRPQAEVELQAGRDLDWHERMRAAAPAEAVPVDATDPLYILYTSGTTGKPKGVVREGGGYAVALNWSMAAIYDLHPGEVFWTASDVGWVVGHSYIVYAPLIRGCCTVVYEGKPVRTPDAGAFWRVISEYGVKSFFTAPTAFRAVKKEDPEARHLANYDLSCLESVFVAGERLDPPTYEWLAETLERPVIDHWWQTETGWPIVANPMGIEPMPVKSGSATLPVAGYDIRVLDDAGRELPAGEQGNLAIRLPLPPGCLPTLWNDDARFRRSYLERFPGYYDTADAGFIDEDGYVFVMGRVDDVINVAGHRLSTGEMEEVIGAHPAVAECAVVGVHDELKGELPVAFVVLKDGAETGQEELEGELTQAIRDEIGAIAALRRVAVVAKLPKTRSGKILRKSIRTLAQESREAVATPSTIDDPGSLDEIAEAMEAHRIGRYSDQP</sequence>
<dbReference type="GO" id="GO:0050218">
    <property type="term" value="F:propionate-CoA ligase activity"/>
    <property type="evidence" value="ECO:0007669"/>
    <property type="project" value="UniProtKB-EC"/>
</dbReference>
<gene>
    <name evidence="5" type="primary">prpE</name>
    <name evidence="5" type="synonym">yahU</name>
    <name evidence="5" type="ORF">CKO13_10020</name>
</gene>
<reference evidence="5 6" key="1">
    <citation type="journal article" date="2020" name="Microorganisms">
        <title>Osmotic Adaptation and Compatible Solute Biosynthesis of Phototrophic Bacteria as Revealed from Genome Analyses.</title>
        <authorList>
            <person name="Imhoff J.F."/>
            <person name="Rahn T."/>
            <person name="Kunzel S."/>
            <person name="Keller A."/>
            <person name="Neulinger S.C."/>
        </authorList>
    </citation>
    <scope>NUCLEOTIDE SEQUENCE [LARGE SCALE GENOMIC DNA]</scope>
    <source>
        <strain evidence="5 6">DSM 15116</strain>
    </source>
</reference>
<evidence type="ECO:0000313" key="6">
    <source>
        <dbReference type="Proteomes" id="UP000738126"/>
    </source>
</evidence>
<dbReference type="Gene3D" id="3.40.50.12780">
    <property type="entry name" value="N-terminal domain of ligase-like"/>
    <property type="match status" value="1"/>
</dbReference>
<feature type="domain" description="Acetyl-coenzyme A synthetase N-terminal" evidence="4">
    <location>
        <begin position="3"/>
        <end position="56"/>
    </location>
</feature>
<dbReference type="InterPro" id="IPR032387">
    <property type="entry name" value="ACAS_N"/>
</dbReference>
<dbReference type="Pfam" id="PF00501">
    <property type="entry name" value="AMP-binding"/>
    <property type="match status" value="1"/>
</dbReference>
<dbReference type="InterPro" id="IPR000873">
    <property type="entry name" value="AMP-dep_synth/lig_dom"/>
</dbReference>
<comment type="caution">
    <text evidence="5">The sequence shown here is derived from an EMBL/GenBank/DDBJ whole genome shotgun (WGS) entry which is preliminary data.</text>
</comment>
<dbReference type="InterPro" id="IPR045851">
    <property type="entry name" value="AMP-bd_C_sf"/>
</dbReference>
<organism evidence="5 6">
    <name type="scientific">Halorhodospira neutriphila</name>
    <dbReference type="NCBI Taxonomy" id="168379"/>
    <lineage>
        <taxon>Bacteria</taxon>
        <taxon>Pseudomonadati</taxon>
        <taxon>Pseudomonadota</taxon>
        <taxon>Gammaproteobacteria</taxon>
        <taxon>Chromatiales</taxon>
        <taxon>Ectothiorhodospiraceae</taxon>
        <taxon>Halorhodospira</taxon>
    </lineage>
</organism>
<comment type="similarity">
    <text evidence="1">Belongs to the ATP-dependent AMP-binding enzyme family.</text>
</comment>
<dbReference type="PROSITE" id="PS00455">
    <property type="entry name" value="AMP_BINDING"/>
    <property type="match status" value="1"/>
</dbReference>
<keyword evidence="6" id="KW-1185">Reference proteome</keyword>
<dbReference type="RefSeq" id="WP_200260442.1">
    <property type="nucleotide sequence ID" value="NZ_NRSH01000133.1"/>
</dbReference>
<dbReference type="SUPFAM" id="SSF56801">
    <property type="entry name" value="Acetyl-CoA synthetase-like"/>
    <property type="match status" value="1"/>
</dbReference>
<dbReference type="PANTHER" id="PTHR43347:SF3">
    <property type="entry name" value="ACYL-COA SYNTHETASE SHORT-CHAIN FAMILY MEMBER 3, MITOCHONDRIAL"/>
    <property type="match status" value="1"/>
</dbReference>
<dbReference type="InterPro" id="IPR020845">
    <property type="entry name" value="AMP-binding_CS"/>
</dbReference>
<dbReference type="EMBL" id="NRSH01000133">
    <property type="protein sequence ID" value="MBK1727346.1"/>
    <property type="molecule type" value="Genomic_DNA"/>
</dbReference>
<accession>A0ABS1EB16</accession>
<name>A0ABS1EB16_9GAMM</name>
<proteinExistence type="inferred from homology"/>
<keyword evidence="5" id="KW-0436">Ligase</keyword>
<evidence type="ECO:0000313" key="5">
    <source>
        <dbReference type="EMBL" id="MBK1727346.1"/>
    </source>
</evidence>
<evidence type="ECO:0000256" key="1">
    <source>
        <dbReference type="ARBA" id="ARBA00006432"/>
    </source>
</evidence>
<protein>
    <submittedName>
        <fullName evidence="5">Propionyl-CoA synthetase</fullName>
        <ecNumber evidence="5">6.2.1.17</ecNumber>
    </submittedName>
</protein>
<dbReference type="NCBIfam" id="NF001208">
    <property type="entry name" value="PRK00174.1"/>
    <property type="match status" value="1"/>
</dbReference>
<evidence type="ECO:0000259" key="4">
    <source>
        <dbReference type="Pfam" id="PF16177"/>
    </source>
</evidence>
<dbReference type="InterPro" id="IPR025110">
    <property type="entry name" value="AMP-bd_C"/>
</dbReference>
<feature type="domain" description="AMP-binding enzyme C-terminal" evidence="3">
    <location>
        <begin position="509"/>
        <end position="588"/>
    </location>
</feature>
<dbReference type="EC" id="6.2.1.17" evidence="5"/>
<dbReference type="Pfam" id="PF16177">
    <property type="entry name" value="ACAS_N"/>
    <property type="match status" value="1"/>
</dbReference>
<dbReference type="Gene3D" id="3.30.300.30">
    <property type="match status" value="1"/>
</dbReference>